<name>A0A821NUK9_9BILA</name>
<feature type="non-terminal residue" evidence="2">
    <location>
        <position position="41"/>
    </location>
</feature>
<comment type="caution">
    <text evidence="2">The sequence shown here is derived from an EMBL/GenBank/DDBJ whole genome shotgun (WGS) entry which is preliminary data.</text>
</comment>
<evidence type="ECO:0000313" key="2">
    <source>
        <dbReference type="EMBL" id="CAF4794635.1"/>
    </source>
</evidence>
<feature type="region of interest" description="Disordered" evidence="1">
    <location>
        <begin position="1"/>
        <end position="41"/>
    </location>
</feature>
<evidence type="ECO:0000313" key="3">
    <source>
        <dbReference type="Proteomes" id="UP000663866"/>
    </source>
</evidence>
<protein>
    <submittedName>
        <fullName evidence="2">Uncharacterized protein</fullName>
    </submittedName>
</protein>
<sequence length="41" mass="4572">AAAAAAASSHKRNASSPHRINEKYRGHSRSPFESKKHKRDE</sequence>
<keyword evidence="3" id="KW-1185">Reference proteome</keyword>
<proteinExistence type="predicted"/>
<accession>A0A821NUK9</accession>
<reference evidence="2" key="1">
    <citation type="submission" date="2021-02" db="EMBL/GenBank/DDBJ databases">
        <authorList>
            <person name="Nowell W R."/>
        </authorList>
    </citation>
    <scope>NUCLEOTIDE SEQUENCE</scope>
</reference>
<feature type="non-terminal residue" evidence="2">
    <location>
        <position position="1"/>
    </location>
</feature>
<organism evidence="2 3">
    <name type="scientific">Rotaria magnacalcarata</name>
    <dbReference type="NCBI Taxonomy" id="392030"/>
    <lineage>
        <taxon>Eukaryota</taxon>
        <taxon>Metazoa</taxon>
        <taxon>Spiralia</taxon>
        <taxon>Gnathifera</taxon>
        <taxon>Rotifera</taxon>
        <taxon>Eurotatoria</taxon>
        <taxon>Bdelloidea</taxon>
        <taxon>Philodinida</taxon>
        <taxon>Philodinidae</taxon>
        <taxon>Rotaria</taxon>
    </lineage>
</organism>
<feature type="compositionally biased region" description="Basic and acidic residues" evidence="1">
    <location>
        <begin position="19"/>
        <end position="41"/>
    </location>
</feature>
<dbReference type="EMBL" id="CAJOBG010126322">
    <property type="protein sequence ID" value="CAF4794635.1"/>
    <property type="molecule type" value="Genomic_DNA"/>
</dbReference>
<gene>
    <name evidence="2" type="ORF">OVN521_LOCUS51586</name>
</gene>
<dbReference type="AlphaFoldDB" id="A0A821NUK9"/>
<evidence type="ECO:0000256" key="1">
    <source>
        <dbReference type="SAM" id="MobiDB-lite"/>
    </source>
</evidence>
<dbReference type="Proteomes" id="UP000663866">
    <property type="component" value="Unassembled WGS sequence"/>
</dbReference>